<dbReference type="AlphaFoldDB" id="A0A0A9C3N6"/>
<name>A0A0A9C3N6_ARUDO</name>
<sequence length="38" mass="4308">MTAVRTMIAVVAASSWTISQMDVKNVFLYGDLHEEVYM</sequence>
<organism evidence="1">
    <name type="scientific">Arundo donax</name>
    <name type="common">Giant reed</name>
    <name type="synonym">Donax arundinaceus</name>
    <dbReference type="NCBI Taxonomy" id="35708"/>
    <lineage>
        <taxon>Eukaryota</taxon>
        <taxon>Viridiplantae</taxon>
        <taxon>Streptophyta</taxon>
        <taxon>Embryophyta</taxon>
        <taxon>Tracheophyta</taxon>
        <taxon>Spermatophyta</taxon>
        <taxon>Magnoliopsida</taxon>
        <taxon>Liliopsida</taxon>
        <taxon>Poales</taxon>
        <taxon>Poaceae</taxon>
        <taxon>PACMAD clade</taxon>
        <taxon>Arundinoideae</taxon>
        <taxon>Arundineae</taxon>
        <taxon>Arundo</taxon>
    </lineage>
</organism>
<dbReference type="EMBL" id="GBRH01228832">
    <property type="protein sequence ID" value="JAD69063.1"/>
    <property type="molecule type" value="Transcribed_RNA"/>
</dbReference>
<protein>
    <recommendedName>
        <fullName evidence="2">Reverse transcriptase Ty1/copia-type domain-containing protein</fullName>
    </recommendedName>
</protein>
<evidence type="ECO:0000313" key="1">
    <source>
        <dbReference type="EMBL" id="JAD69063.1"/>
    </source>
</evidence>
<reference evidence="1" key="2">
    <citation type="journal article" date="2015" name="Data Brief">
        <title>Shoot transcriptome of the giant reed, Arundo donax.</title>
        <authorList>
            <person name="Barrero R.A."/>
            <person name="Guerrero F.D."/>
            <person name="Moolhuijzen P."/>
            <person name="Goolsby J.A."/>
            <person name="Tidwell J."/>
            <person name="Bellgard S.E."/>
            <person name="Bellgard M.I."/>
        </authorList>
    </citation>
    <scope>NUCLEOTIDE SEQUENCE</scope>
    <source>
        <tissue evidence="1">Shoot tissue taken approximately 20 cm above the soil surface</tissue>
    </source>
</reference>
<accession>A0A0A9C3N6</accession>
<evidence type="ECO:0008006" key="2">
    <source>
        <dbReference type="Google" id="ProtNLM"/>
    </source>
</evidence>
<proteinExistence type="predicted"/>
<reference evidence="1" key="1">
    <citation type="submission" date="2014-09" db="EMBL/GenBank/DDBJ databases">
        <authorList>
            <person name="Magalhaes I.L.F."/>
            <person name="Oliveira U."/>
            <person name="Santos F.R."/>
            <person name="Vidigal T.H.D.A."/>
            <person name="Brescovit A.D."/>
            <person name="Santos A.J."/>
        </authorList>
    </citation>
    <scope>NUCLEOTIDE SEQUENCE</scope>
    <source>
        <tissue evidence="1">Shoot tissue taken approximately 20 cm above the soil surface</tissue>
    </source>
</reference>